<name>A0A7T0KH59_9CORY</name>
<reference evidence="3 4" key="1">
    <citation type="submission" date="2020-11" db="EMBL/GenBank/DDBJ databases">
        <title>Corynebacterium sp. ZJ-599.</title>
        <authorList>
            <person name="Zhou J."/>
        </authorList>
    </citation>
    <scope>NUCLEOTIDE SEQUENCE [LARGE SCALE GENOMIC DNA]</scope>
    <source>
        <strain evidence="3 4">ZJ-599</strain>
    </source>
</reference>
<evidence type="ECO:0000256" key="1">
    <source>
        <dbReference type="SAM" id="MobiDB-lite"/>
    </source>
</evidence>
<dbReference type="InterPro" id="IPR041497">
    <property type="entry name" value="Thump-like"/>
</dbReference>
<dbReference type="KEGG" id="cliz:G7Y31_04835"/>
<dbReference type="AlphaFoldDB" id="A0A7T0KH59"/>
<dbReference type="Pfam" id="PF18096">
    <property type="entry name" value="Thump_like"/>
    <property type="match status" value="1"/>
</dbReference>
<evidence type="ECO:0000259" key="2">
    <source>
        <dbReference type="Pfam" id="PF18096"/>
    </source>
</evidence>
<keyword evidence="4" id="KW-1185">Reference proteome</keyword>
<dbReference type="EMBL" id="CP064954">
    <property type="protein sequence ID" value="QPK80020.1"/>
    <property type="molecule type" value="Genomic_DNA"/>
</dbReference>
<accession>A0A7T0KH59</accession>
<dbReference type="InterPro" id="IPR029063">
    <property type="entry name" value="SAM-dependent_MTases_sf"/>
</dbReference>
<keyword evidence="3" id="KW-0489">Methyltransferase</keyword>
<keyword evidence="3" id="KW-0808">Transferase</keyword>
<feature type="domain" description="THUMP-like" evidence="2">
    <location>
        <begin position="353"/>
        <end position="413"/>
    </location>
</feature>
<evidence type="ECO:0000313" key="4">
    <source>
        <dbReference type="Proteomes" id="UP000594681"/>
    </source>
</evidence>
<dbReference type="SUPFAM" id="SSF53335">
    <property type="entry name" value="S-adenosyl-L-methionine-dependent methyltransferases"/>
    <property type="match status" value="1"/>
</dbReference>
<proteinExistence type="predicted"/>
<dbReference type="RefSeq" id="WP_165009129.1">
    <property type="nucleotide sequence ID" value="NZ_CP064954.1"/>
</dbReference>
<protein>
    <submittedName>
        <fullName evidence="3">SAM-dependent methyltransferase</fullName>
    </submittedName>
</protein>
<evidence type="ECO:0000313" key="3">
    <source>
        <dbReference type="EMBL" id="QPK80020.1"/>
    </source>
</evidence>
<feature type="region of interest" description="Disordered" evidence="1">
    <location>
        <begin position="243"/>
        <end position="266"/>
    </location>
</feature>
<dbReference type="Proteomes" id="UP000594681">
    <property type="component" value="Chromosome"/>
</dbReference>
<dbReference type="GO" id="GO:0008168">
    <property type="term" value="F:methyltransferase activity"/>
    <property type="evidence" value="ECO:0007669"/>
    <property type="project" value="UniProtKB-KW"/>
</dbReference>
<dbReference type="Gene3D" id="3.40.50.150">
    <property type="entry name" value="Vaccinia Virus protein VP39"/>
    <property type="match status" value="1"/>
</dbReference>
<organism evidence="3 4">
    <name type="scientific">Corynebacterium lizhenjunii</name>
    <dbReference type="NCBI Taxonomy" id="2709394"/>
    <lineage>
        <taxon>Bacteria</taxon>
        <taxon>Bacillati</taxon>
        <taxon>Actinomycetota</taxon>
        <taxon>Actinomycetes</taxon>
        <taxon>Mycobacteriales</taxon>
        <taxon>Corynebacteriaceae</taxon>
        <taxon>Corynebacterium</taxon>
    </lineage>
</organism>
<gene>
    <name evidence="3" type="ORF">G7Y31_04835</name>
</gene>
<dbReference type="GO" id="GO:0032259">
    <property type="term" value="P:methylation"/>
    <property type="evidence" value="ECO:0007669"/>
    <property type="project" value="UniProtKB-KW"/>
</dbReference>
<sequence length="421" mass="43536">MSYTREEVDFLAAGEFDHPELGLSPATQLRDAEFLRARYGSFARAVTELLHARAKGKLPGPRWLADADSVQQATPGPVAAFRAAYLAGAGFDCACDITCSIGTEGHYLAGAGLDYVGSDLDSSRVRMARHNLPGAKLLLADALAPATTLGPGTVLIADPARRAGGRRISDPAQLLPPLPDVLAAHAGAPMAIKCAPGLDFSQWTGQVDVVSLDGGVKEACLYTPELAAEGVARRAVLLRSDRGARTAGTGDSGPGSRANCSGDGGQGAGGGGIGKLGVSVDIVDDSAPAAELPGAGAVSTYLIDPDGAIVRGGLVKHYAAREGLWQLDERIAYLTGPRIPEGASGFAFIESVAPKRLKAALAAHDCGAVEILIRGVNADPDELRKRLKLKGSRQMAVVLTRIGSQPIAFVCGPRVVSSRNH</sequence>